<accession>A0A1V8S8J0</accession>
<feature type="compositionally biased region" description="Polar residues" evidence="1">
    <location>
        <begin position="56"/>
        <end position="71"/>
    </location>
</feature>
<feature type="region of interest" description="Disordered" evidence="1">
    <location>
        <begin position="1"/>
        <end position="104"/>
    </location>
</feature>
<feature type="compositionally biased region" description="Polar residues" evidence="1">
    <location>
        <begin position="38"/>
        <end position="47"/>
    </location>
</feature>
<name>A0A1V8S8J0_9PEZI</name>
<comment type="caution">
    <text evidence="2">The sequence shown here is derived from an EMBL/GenBank/DDBJ whole genome shotgun (WGS) entry which is preliminary data.</text>
</comment>
<dbReference type="InParanoid" id="A0A1V8S8J0"/>
<feature type="compositionally biased region" description="Low complexity" evidence="1">
    <location>
        <begin position="19"/>
        <end position="28"/>
    </location>
</feature>
<feature type="compositionally biased region" description="Acidic residues" evidence="1">
    <location>
        <begin position="92"/>
        <end position="102"/>
    </location>
</feature>
<reference evidence="3" key="1">
    <citation type="submission" date="2017-03" db="EMBL/GenBank/DDBJ databases">
        <title>Genomes of endolithic fungi from Antarctica.</title>
        <authorList>
            <person name="Coleine C."/>
            <person name="Masonjones S."/>
            <person name="Stajich J.E."/>
        </authorList>
    </citation>
    <scope>NUCLEOTIDE SEQUENCE [LARGE SCALE GENOMIC DNA]</scope>
    <source>
        <strain evidence="3">CCFEE 5527</strain>
    </source>
</reference>
<organism evidence="2 3">
    <name type="scientific">Cryoendolithus antarcticus</name>
    <dbReference type="NCBI Taxonomy" id="1507870"/>
    <lineage>
        <taxon>Eukaryota</taxon>
        <taxon>Fungi</taxon>
        <taxon>Dikarya</taxon>
        <taxon>Ascomycota</taxon>
        <taxon>Pezizomycotina</taxon>
        <taxon>Dothideomycetes</taxon>
        <taxon>Dothideomycetidae</taxon>
        <taxon>Cladosporiales</taxon>
        <taxon>Cladosporiaceae</taxon>
        <taxon>Cryoendolithus</taxon>
    </lineage>
</organism>
<gene>
    <name evidence="2" type="ORF">B0A48_18550</name>
</gene>
<evidence type="ECO:0000313" key="3">
    <source>
        <dbReference type="Proteomes" id="UP000192596"/>
    </source>
</evidence>
<evidence type="ECO:0000256" key="1">
    <source>
        <dbReference type="SAM" id="MobiDB-lite"/>
    </source>
</evidence>
<proteinExistence type="predicted"/>
<dbReference type="EMBL" id="NAJO01000095">
    <property type="protein sequence ID" value="OQN95442.1"/>
    <property type="molecule type" value="Genomic_DNA"/>
</dbReference>
<keyword evidence="3" id="KW-1185">Reference proteome</keyword>
<sequence length="421" mass="45541">MASPRPARTPKPSSKKRANNAPATAPPAKRGRGGGVRSQSQPPTHQSGPPLVARGAQSQALANAVNNITSSPPDPTDDEEGEAMQPTAQPGVDEEREYEDLDGTPAPQISAAFIYNSQIQIVCGKKVLNSTVRQHTSGAGTNIPIDDAQRWIEGEVAKLTGYGLSRIVLRVGYERLASEKWLTDGVDGFAVLFKTMQRWSIEKKKGIALTVEGQTTAAPIPLPLSRARRSATNNQMAVVGAQREVMLSEGNLAPSITERWVCKVKSCYNFGHLCYWGIRDQREHYLPIYGAILTGWAQGIADSMLTADAPSGSLIQQMEQHKRRSLVKNGGRKESNNAVAPVSATHFSFAFDSNRKMVPTGSAQAPTSSPVHMPLSQSSSIELRAEFFEWCATQTSWRGEGAASEHMASVFVANGFSVEDR</sequence>
<evidence type="ECO:0000313" key="2">
    <source>
        <dbReference type="EMBL" id="OQN95442.1"/>
    </source>
</evidence>
<protein>
    <submittedName>
        <fullName evidence="2">Uncharacterized protein</fullName>
    </submittedName>
</protein>
<dbReference type="AlphaFoldDB" id="A0A1V8S8J0"/>
<dbReference type="Proteomes" id="UP000192596">
    <property type="component" value="Unassembled WGS sequence"/>
</dbReference>